<comment type="similarity">
    <text evidence="5">Belongs to the TRAFAC class myosin-kinesin ATPase superfamily. Kinesin family.</text>
</comment>
<dbReference type="GO" id="GO:0007018">
    <property type="term" value="P:microtubule-based movement"/>
    <property type="evidence" value="ECO:0007669"/>
    <property type="project" value="InterPro"/>
</dbReference>
<evidence type="ECO:0000256" key="3">
    <source>
        <dbReference type="ARBA" id="ARBA00022840"/>
    </source>
</evidence>
<dbReference type="PANTHER" id="PTHR47968:SF65">
    <property type="entry name" value="KINESIN MOTOR DOMAIN-CONTAINING PROTEIN"/>
    <property type="match status" value="1"/>
</dbReference>
<dbReference type="PRINTS" id="PR00380">
    <property type="entry name" value="KINESINHEAVY"/>
</dbReference>
<feature type="compositionally biased region" description="Low complexity" evidence="6">
    <location>
        <begin position="291"/>
        <end position="306"/>
    </location>
</feature>
<keyword evidence="4" id="KW-0963">Cytoplasm</keyword>
<dbReference type="PROSITE" id="PS50067">
    <property type="entry name" value="KINESIN_MOTOR_2"/>
    <property type="match status" value="1"/>
</dbReference>
<feature type="compositionally biased region" description="Polar residues" evidence="6">
    <location>
        <begin position="314"/>
        <end position="339"/>
    </location>
</feature>
<dbReference type="GO" id="GO:0005524">
    <property type="term" value="F:ATP binding"/>
    <property type="evidence" value="ECO:0007669"/>
    <property type="project" value="UniProtKB-UniRule"/>
</dbReference>
<accession>A0A979FUY4</accession>
<feature type="binding site" evidence="5">
    <location>
        <begin position="156"/>
        <end position="163"/>
    </location>
    <ligand>
        <name>ATP</name>
        <dbReference type="ChEBI" id="CHEBI:30616"/>
    </ligand>
</feature>
<keyword evidence="3 5" id="KW-0067">ATP-binding</keyword>
<proteinExistence type="inferred from homology"/>
<dbReference type="SUPFAM" id="SSF52540">
    <property type="entry name" value="P-loop containing nucleoside triphosphate hydrolases"/>
    <property type="match status" value="1"/>
</dbReference>
<dbReference type="InterPro" id="IPR027640">
    <property type="entry name" value="Kinesin-like_fam"/>
</dbReference>
<dbReference type="GeneID" id="108674340"/>
<comment type="subcellular location">
    <subcellularLocation>
        <location evidence="1">Cytoplasm</location>
        <location evidence="1">Cytoskeleton</location>
    </subcellularLocation>
</comment>
<evidence type="ECO:0000256" key="1">
    <source>
        <dbReference type="ARBA" id="ARBA00004245"/>
    </source>
</evidence>
<dbReference type="Gene3D" id="3.40.850.10">
    <property type="entry name" value="Kinesin motor domain"/>
    <property type="match status" value="1"/>
</dbReference>
<dbReference type="Proteomes" id="UP000694843">
    <property type="component" value="Unplaced"/>
</dbReference>
<dbReference type="InterPro" id="IPR036961">
    <property type="entry name" value="Kinesin_motor_dom_sf"/>
</dbReference>
<dbReference type="PANTHER" id="PTHR47968">
    <property type="entry name" value="CENTROMERE PROTEIN E"/>
    <property type="match status" value="1"/>
</dbReference>
<evidence type="ECO:0000256" key="6">
    <source>
        <dbReference type="SAM" id="MobiDB-lite"/>
    </source>
</evidence>
<evidence type="ECO:0000256" key="4">
    <source>
        <dbReference type="ARBA" id="ARBA00023212"/>
    </source>
</evidence>
<keyword evidence="8" id="KW-1185">Reference proteome</keyword>
<dbReference type="InterPro" id="IPR001752">
    <property type="entry name" value="Kinesin_motor_dom"/>
</dbReference>
<feature type="domain" description="Kinesin motor" evidence="7">
    <location>
        <begin position="54"/>
        <end position="380"/>
    </location>
</feature>
<evidence type="ECO:0000256" key="2">
    <source>
        <dbReference type="ARBA" id="ARBA00022741"/>
    </source>
</evidence>
<dbReference type="Pfam" id="PF00225">
    <property type="entry name" value="Kinesin"/>
    <property type="match status" value="1"/>
</dbReference>
<evidence type="ECO:0000259" key="7">
    <source>
        <dbReference type="PROSITE" id="PS50067"/>
    </source>
</evidence>
<evidence type="ECO:0000313" key="8">
    <source>
        <dbReference type="Proteomes" id="UP000694843"/>
    </source>
</evidence>
<dbReference type="RefSeq" id="XP_047741053.1">
    <property type="nucleotide sequence ID" value="XM_047885097.1"/>
</dbReference>
<keyword evidence="5" id="KW-0505">Motor protein</keyword>
<protein>
    <submittedName>
        <fullName evidence="9">Kinesin-like protein KIF18B</fullName>
    </submittedName>
</protein>
<reference evidence="9" key="1">
    <citation type="submission" date="2025-08" db="UniProtKB">
        <authorList>
            <consortium name="RefSeq"/>
        </authorList>
    </citation>
    <scope>IDENTIFICATION</scope>
    <source>
        <tissue evidence="9">Whole organism</tissue>
    </source>
</reference>
<dbReference type="GO" id="GO:0003777">
    <property type="term" value="F:microtubule motor activity"/>
    <property type="evidence" value="ECO:0007669"/>
    <property type="project" value="InterPro"/>
</dbReference>
<dbReference type="GO" id="GO:0015630">
    <property type="term" value="C:microtubule cytoskeleton"/>
    <property type="evidence" value="ECO:0007669"/>
    <property type="project" value="UniProtKB-ARBA"/>
</dbReference>
<evidence type="ECO:0000256" key="5">
    <source>
        <dbReference type="PROSITE-ProRule" id="PRU00283"/>
    </source>
</evidence>
<dbReference type="SMART" id="SM00129">
    <property type="entry name" value="KISc"/>
    <property type="match status" value="1"/>
</dbReference>
<dbReference type="InterPro" id="IPR027417">
    <property type="entry name" value="P-loop_NTPase"/>
</dbReference>
<keyword evidence="2 5" id="KW-0547">Nucleotide-binding</keyword>
<dbReference type="GO" id="GO:0008017">
    <property type="term" value="F:microtubule binding"/>
    <property type="evidence" value="ECO:0007669"/>
    <property type="project" value="InterPro"/>
</dbReference>
<gene>
    <name evidence="9" type="primary">LOC108674340</name>
</gene>
<feature type="compositionally biased region" description="Polar residues" evidence="6">
    <location>
        <begin position="348"/>
        <end position="374"/>
    </location>
</feature>
<organism evidence="8 9">
    <name type="scientific">Hyalella azteca</name>
    <name type="common">Amphipod</name>
    <dbReference type="NCBI Taxonomy" id="294128"/>
    <lineage>
        <taxon>Eukaryota</taxon>
        <taxon>Metazoa</taxon>
        <taxon>Ecdysozoa</taxon>
        <taxon>Arthropoda</taxon>
        <taxon>Crustacea</taxon>
        <taxon>Multicrustacea</taxon>
        <taxon>Malacostraca</taxon>
        <taxon>Eumalacostraca</taxon>
        <taxon>Peracarida</taxon>
        <taxon>Amphipoda</taxon>
        <taxon>Senticaudata</taxon>
        <taxon>Talitrida</taxon>
        <taxon>Talitroidea</taxon>
        <taxon>Hyalellidae</taxon>
        <taxon>Hyalella</taxon>
    </lineage>
</organism>
<sequence length="380" mass="42341">MTLRRQSWSKSPRRTSQTLNRRALVQSLKQLSKVPQTATSPSGNVLFGAASKANLKVVVRVRPLNAREQENNAKTVIELVDEHMLVFDPKKEEDIFFYHGVKQRRDVTKRQHKDQKFVFERVFGPESTNQDIFETTTKDLIDTLLEGYNCSVFAYGATGAGKTFTMVGRQDCPGITLLTLMELYARIDAMEAENPGSSVEVAVSYLEVYNETVRDLLQPGKPLQVQEAGQQVLVPGLSYHKPRDADHLMELLAEGNRNRTQHPTDANAESSRSHAVFQVFPTLTQLIAQDASSSIPSQQPSTIDSSCKWGPPSTFRSTRSPVQTSPSPSLSQYPNTQNHSDAHANINRCETQPEPSNNRNQNQTAHSPEHSQALNCPLTA</sequence>
<dbReference type="OrthoDB" id="3176171at2759"/>
<keyword evidence="4" id="KW-0206">Cytoskeleton</keyword>
<dbReference type="KEGG" id="hazt:108674340"/>
<dbReference type="AlphaFoldDB" id="A0A979FUY4"/>
<feature type="region of interest" description="Disordered" evidence="6">
    <location>
        <begin position="291"/>
        <end position="380"/>
    </location>
</feature>
<evidence type="ECO:0000313" key="9">
    <source>
        <dbReference type="RefSeq" id="XP_047741053.1"/>
    </source>
</evidence>
<name>A0A979FUY4_HYAAZ</name>